<name>A0AAV4NWB5_9ARAC</name>
<keyword evidence="2" id="KW-1185">Reference proteome</keyword>
<gene>
    <name evidence="1" type="ORF">CDAR_173881</name>
</gene>
<comment type="caution">
    <text evidence="1">The sequence shown here is derived from an EMBL/GenBank/DDBJ whole genome shotgun (WGS) entry which is preliminary data.</text>
</comment>
<protein>
    <submittedName>
        <fullName evidence="1">Uncharacterized protein</fullName>
    </submittedName>
</protein>
<dbReference type="AlphaFoldDB" id="A0AAV4NWB5"/>
<evidence type="ECO:0000313" key="1">
    <source>
        <dbReference type="EMBL" id="GIX89056.1"/>
    </source>
</evidence>
<dbReference type="EMBL" id="BPLQ01002135">
    <property type="protein sequence ID" value="GIX89056.1"/>
    <property type="molecule type" value="Genomic_DNA"/>
</dbReference>
<dbReference type="Proteomes" id="UP001054837">
    <property type="component" value="Unassembled WGS sequence"/>
</dbReference>
<proteinExistence type="predicted"/>
<sequence>MCSFEEEITFTSDDTKTSQKKVRLFSLKITNRNGVKAGSRIPTSAVFWATSPRETPFGPGASEVLPATTTKKDYT</sequence>
<accession>A0AAV4NWB5</accession>
<reference evidence="1 2" key="1">
    <citation type="submission" date="2021-06" db="EMBL/GenBank/DDBJ databases">
        <title>Caerostris darwini draft genome.</title>
        <authorList>
            <person name="Kono N."/>
            <person name="Arakawa K."/>
        </authorList>
    </citation>
    <scope>NUCLEOTIDE SEQUENCE [LARGE SCALE GENOMIC DNA]</scope>
</reference>
<organism evidence="1 2">
    <name type="scientific">Caerostris darwini</name>
    <dbReference type="NCBI Taxonomy" id="1538125"/>
    <lineage>
        <taxon>Eukaryota</taxon>
        <taxon>Metazoa</taxon>
        <taxon>Ecdysozoa</taxon>
        <taxon>Arthropoda</taxon>
        <taxon>Chelicerata</taxon>
        <taxon>Arachnida</taxon>
        <taxon>Araneae</taxon>
        <taxon>Araneomorphae</taxon>
        <taxon>Entelegynae</taxon>
        <taxon>Araneoidea</taxon>
        <taxon>Araneidae</taxon>
        <taxon>Caerostris</taxon>
    </lineage>
</organism>
<evidence type="ECO:0000313" key="2">
    <source>
        <dbReference type="Proteomes" id="UP001054837"/>
    </source>
</evidence>